<organism evidence="1 2">
    <name type="scientific">Halalkalibacter hemicellulosilyticusJCM 9152</name>
    <dbReference type="NCBI Taxonomy" id="1236971"/>
    <lineage>
        <taxon>Bacteria</taxon>
        <taxon>Bacillati</taxon>
        <taxon>Bacillota</taxon>
        <taxon>Bacilli</taxon>
        <taxon>Bacillales</taxon>
        <taxon>Bacillaceae</taxon>
        <taxon>Halalkalibacter</taxon>
    </lineage>
</organism>
<accession>W4QCC6</accession>
<dbReference type="InterPro" id="IPR015797">
    <property type="entry name" value="NUDIX_hydrolase-like_dom_sf"/>
</dbReference>
<protein>
    <recommendedName>
        <fullName evidence="3">Nudix hydrolase domain-containing protein</fullName>
    </recommendedName>
</protein>
<evidence type="ECO:0000313" key="2">
    <source>
        <dbReference type="Proteomes" id="UP000018895"/>
    </source>
</evidence>
<evidence type="ECO:0000313" key="1">
    <source>
        <dbReference type="EMBL" id="GAE29685.1"/>
    </source>
</evidence>
<dbReference type="RefSeq" id="WP_035341569.1">
    <property type="nucleotide sequence ID" value="NZ_BAUU01000006.1"/>
</dbReference>
<evidence type="ECO:0008006" key="3">
    <source>
        <dbReference type="Google" id="ProtNLM"/>
    </source>
</evidence>
<sequence>MLLVDSIKVYLNDEKTNDFDSVLVVLFKGDKLVMVKNKKRGWEFPGGHREGHRHWDKVLDHSDTVHLC</sequence>
<keyword evidence="2" id="KW-1185">Reference proteome</keyword>
<dbReference type="OrthoDB" id="9804442at2"/>
<dbReference type="Proteomes" id="UP000018895">
    <property type="component" value="Unassembled WGS sequence"/>
</dbReference>
<dbReference type="AlphaFoldDB" id="W4QCC6"/>
<proteinExistence type="predicted"/>
<gene>
    <name evidence="1" type="ORF">JCM9152_1060</name>
</gene>
<dbReference type="EMBL" id="BAUU01000006">
    <property type="protein sequence ID" value="GAE29685.1"/>
    <property type="molecule type" value="Genomic_DNA"/>
</dbReference>
<dbReference type="Gene3D" id="3.90.79.10">
    <property type="entry name" value="Nucleoside Triphosphate Pyrophosphohydrolase"/>
    <property type="match status" value="1"/>
</dbReference>
<reference evidence="1" key="1">
    <citation type="journal article" date="2014" name="Genome Announc.">
        <title>Draft Genome Sequences of Three Alkaliphilic Bacillus Strains, Bacillus wakoensis JCM 9140T, Bacillus akibai JCM 9157T, and Bacillus hemicellulosilyticus JCM 9152T.</title>
        <authorList>
            <person name="Yuki M."/>
            <person name="Oshima K."/>
            <person name="Suda W."/>
            <person name="Oshida Y."/>
            <person name="Kitamura K."/>
            <person name="Iida T."/>
            <person name="Hattori M."/>
            <person name="Ohkuma M."/>
        </authorList>
    </citation>
    <scope>NUCLEOTIDE SEQUENCE [LARGE SCALE GENOMIC DNA]</scope>
    <source>
        <strain evidence="1">JCM 9152</strain>
    </source>
</reference>
<comment type="caution">
    <text evidence="1">The sequence shown here is derived from an EMBL/GenBank/DDBJ whole genome shotgun (WGS) entry which is preliminary data.</text>
</comment>
<dbReference type="SUPFAM" id="SSF55811">
    <property type="entry name" value="Nudix"/>
    <property type="match status" value="1"/>
</dbReference>
<name>W4QCC6_9BACI</name>